<evidence type="ECO:0000313" key="7">
    <source>
        <dbReference type="Proteomes" id="UP001166286"/>
    </source>
</evidence>
<dbReference type="Pfam" id="PF24883">
    <property type="entry name" value="NPHP3_N"/>
    <property type="match status" value="1"/>
</dbReference>
<feature type="repeat" description="ANK" evidence="2">
    <location>
        <begin position="1031"/>
        <end position="1063"/>
    </location>
</feature>
<dbReference type="SUPFAM" id="SSF48403">
    <property type="entry name" value="Ankyrin repeat"/>
    <property type="match status" value="1"/>
</dbReference>
<keyword evidence="7" id="KW-1185">Reference proteome</keyword>
<feature type="region of interest" description="Disordered" evidence="4">
    <location>
        <begin position="729"/>
        <end position="756"/>
    </location>
</feature>
<evidence type="ECO:0000313" key="6">
    <source>
        <dbReference type="EMBL" id="KAK0511487.1"/>
    </source>
</evidence>
<dbReference type="Gene3D" id="1.25.40.20">
    <property type="entry name" value="Ankyrin repeat-containing domain"/>
    <property type="match status" value="2"/>
</dbReference>
<feature type="coiled-coil region" evidence="3">
    <location>
        <begin position="165"/>
        <end position="209"/>
    </location>
</feature>
<protein>
    <recommendedName>
        <fullName evidence="5">Nephrocystin 3-like N-terminal domain-containing protein</fullName>
    </recommendedName>
</protein>
<evidence type="ECO:0000259" key="5">
    <source>
        <dbReference type="Pfam" id="PF24883"/>
    </source>
</evidence>
<dbReference type="InterPro" id="IPR002110">
    <property type="entry name" value="Ankyrin_rpt"/>
</dbReference>
<keyword evidence="1" id="KW-0677">Repeat</keyword>
<reference evidence="6" key="1">
    <citation type="submission" date="2023-03" db="EMBL/GenBank/DDBJ databases">
        <title>Complete genome of Cladonia borealis.</title>
        <authorList>
            <person name="Park H."/>
        </authorList>
    </citation>
    <scope>NUCLEOTIDE SEQUENCE</scope>
    <source>
        <strain evidence="6">ANT050790</strain>
    </source>
</reference>
<dbReference type="PANTHER" id="PTHR10039:SF16">
    <property type="entry name" value="GPI INOSITOL-DEACYLASE"/>
    <property type="match status" value="1"/>
</dbReference>
<evidence type="ECO:0000256" key="4">
    <source>
        <dbReference type="SAM" id="MobiDB-lite"/>
    </source>
</evidence>
<dbReference type="PROSITE" id="PS50297">
    <property type="entry name" value="ANK_REP_REGION"/>
    <property type="match status" value="2"/>
</dbReference>
<accession>A0AA39QYC5</accession>
<feature type="domain" description="Nephrocystin 3-like N-terminal" evidence="5">
    <location>
        <begin position="279"/>
        <end position="437"/>
    </location>
</feature>
<dbReference type="Pfam" id="PF12796">
    <property type="entry name" value="Ank_2"/>
    <property type="match status" value="3"/>
</dbReference>
<feature type="compositionally biased region" description="Basic and acidic residues" evidence="4">
    <location>
        <begin position="738"/>
        <end position="750"/>
    </location>
</feature>
<dbReference type="SMART" id="SM00248">
    <property type="entry name" value="ANK"/>
    <property type="match status" value="7"/>
</dbReference>
<feature type="repeat" description="ANK" evidence="2">
    <location>
        <begin position="837"/>
        <end position="869"/>
    </location>
</feature>
<proteinExistence type="predicted"/>
<dbReference type="Gene3D" id="3.40.50.300">
    <property type="entry name" value="P-loop containing nucleotide triphosphate hydrolases"/>
    <property type="match status" value="1"/>
</dbReference>
<dbReference type="SUPFAM" id="SSF52540">
    <property type="entry name" value="P-loop containing nucleoside triphosphate hydrolases"/>
    <property type="match status" value="1"/>
</dbReference>
<dbReference type="PANTHER" id="PTHR10039">
    <property type="entry name" value="AMELOGENIN"/>
    <property type="match status" value="1"/>
</dbReference>
<gene>
    <name evidence="6" type="ORF">JMJ35_006060</name>
</gene>
<keyword evidence="3" id="KW-0175">Coiled coil</keyword>
<sequence length="1162" mass="129742">MAELQDRSVSVSTKCGEALTYHQETRGELTIQSLSRAKDQVDTKIVGIIADHLKDLQVAVAAHPQTSERTSYNEKEKKIHETLTAADRIISEILGLIGLPQSLSPEKLIKPLAGLISTIETPGIDVDHVYIPSSVRSALSGPWRKTGQKVDGGIKAILNNIASFAALIQMNADSEERRLQDLQRLTEEKRQALSELEMKNQELSWLESQLSFLQGLRLSPPSNSNIDQPLLKGSDLKRRVALEIRSILETLYHPSRPYKDLVDSYSKRHKQLRANRLDGTCTWFIRTQSFGSWLAGGSPRLLWCYGAPGIGKSTIISLIITGLASKSNEQNYAFYYMGYGKVQSAAGLILSLLEQLCADGAEIPPSLKQFRARNSRHPKIGLEALINALKDVSQETTADTTIIIDGWDECNMDSEDEFRRLFGVLKTLRWKICITSRRPPTDPDPAYCSTLQIQQTDNAEDVRAFTENATQHTLLLKYQGFRQEAIQNILELSHGIYLWAKLSVKMILEIANLKIIGSKTTSSYLSQMYLPQPAPTIKRALEAIGKKPGRTGELSKVAMTWIAELKRPLSLAALLESLSIGGEHQPVGVDASVIDWCDGLVMVDEGNSYVHLAPYEIDEAAKDIWSESYNTTVRMLASNCVNYLMLEEEFGRGCRETEEEMIRLLAANPFLDYAARCWAYHRRDICEFRSSHTNGEAELDDNFKLARFSEIGADNGFQDGQPDAKVLPLSNFDDDAGEKDVQDDNTEKKRVQNLNVTSGPGIQDITETMLEKPNFLLALQILLYRDNAAAPFTNQWAVHKEKINSMSKLHKAARFGLTSLVDKLAMNGSDLCEKDSEGSTALHEAAKEGFEDVIERLLKDDSSSALVMNNYKKTPMHLAMARGHHGAFIILLEKSCEGLWREELRREELRREELKRGELKKWEFRKWMLERDHSPFANVEDGDELITYYSIQNSGISNDPKRSKEIALSNAINLRKGGVVSLLLNAGVDANCRDEADVPALWLAIVAGSLPILKVLLDNDANTRAKALNYAGEPSLHLAARLGMTDVLELLLWEGAWLLEVDKLGRTVLFSALEASNVQAGYDIITILLRGGIDVNKKDHNGRSILHPAAQKGNSMALRSLIWRIHDPSHKDAKGKTPLDYAREGGHKDAEEILRDHIARYG</sequence>
<feature type="repeat" description="ANK" evidence="2">
    <location>
        <begin position="1064"/>
        <end position="1100"/>
    </location>
</feature>
<name>A0AA39QYC5_9LECA</name>
<dbReference type="AlphaFoldDB" id="A0AA39QYC5"/>
<dbReference type="InterPro" id="IPR056884">
    <property type="entry name" value="NPHP3-like_N"/>
</dbReference>
<keyword evidence="2" id="KW-0040">ANK repeat</keyword>
<dbReference type="PROSITE" id="PS50088">
    <property type="entry name" value="ANK_REPEAT"/>
    <property type="match status" value="4"/>
</dbReference>
<evidence type="ECO:0000256" key="3">
    <source>
        <dbReference type="SAM" id="Coils"/>
    </source>
</evidence>
<dbReference type="Proteomes" id="UP001166286">
    <property type="component" value="Unassembled WGS sequence"/>
</dbReference>
<dbReference type="InterPro" id="IPR027417">
    <property type="entry name" value="P-loop_NTPase"/>
</dbReference>
<evidence type="ECO:0000256" key="1">
    <source>
        <dbReference type="ARBA" id="ARBA00022737"/>
    </source>
</evidence>
<dbReference type="InterPro" id="IPR036770">
    <property type="entry name" value="Ankyrin_rpt-contain_sf"/>
</dbReference>
<dbReference type="PRINTS" id="PR01415">
    <property type="entry name" value="ANKYRIN"/>
</dbReference>
<comment type="caution">
    <text evidence="6">The sequence shown here is derived from an EMBL/GenBank/DDBJ whole genome shotgun (WGS) entry which is preliminary data.</text>
</comment>
<feature type="repeat" description="ANK" evidence="2">
    <location>
        <begin position="804"/>
        <end position="836"/>
    </location>
</feature>
<organism evidence="6 7">
    <name type="scientific">Cladonia borealis</name>
    <dbReference type="NCBI Taxonomy" id="184061"/>
    <lineage>
        <taxon>Eukaryota</taxon>
        <taxon>Fungi</taxon>
        <taxon>Dikarya</taxon>
        <taxon>Ascomycota</taxon>
        <taxon>Pezizomycotina</taxon>
        <taxon>Lecanoromycetes</taxon>
        <taxon>OSLEUM clade</taxon>
        <taxon>Lecanoromycetidae</taxon>
        <taxon>Lecanorales</taxon>
        <taxon>Lecanorineae</taxon>
        <taxon>Cladoniaceae</taxon>
        <taxon>Cladonia</taxon>
    </lineage>
</organism>
<evidence type="ECO:0000256" key="2">
    <source>
        <dbReference type="PROSITE-ProRule" id="PRU00023"/>
    </source>
</evidence>
<dbReference type="EMBL" id="JAFEKC020000013">
    <property type="protein sequence ID" value="KAK0511487.1"/>
    <property type="molecule type" value="Genomic_DNA"/>
</dbReference>